<evidence type="ECO:0000313" key="18">
    <source>
        <dbReference type="EMBL" id="KIP02744.1"/>
    </source>
</evidence>
<keyword evidence="13" id="KW-0865">Zymogen</keyword>
<dbReference type="OrthoDB" id="409122at2759"/>
<feature type="active site" description="Charge relay system" evidence="15">
    <location>
        <position position="512"/>
    </location>
</feature>
<feature type="binding site" evidence="15">
    <location>
        <position position="554"/>
    </location>
    <ligand>
        <name>Ca(2+)</name>
        <dbReference type="ChEBI" id="CHEBI:29108"/>
    </ligand>
</feature>
<evidence type="ECO:0000256" key="9">
    <source>
        <dbReference type="ARBA" id="ARBA00022801"/>
    </source>
</evidence>
<dbReference type="EMBL" id="KN840656">
    <property type="protein sequence ID" value="KIP02744.1"/>
    <property type="molecule type" value="Genomic_DNA"/>
</dbReference>
<keyword evidence="8 16" id="KW-0732">Signal</keyword>
<dbReference type="PROSITE" id="PS51695">
    <property type="entry name" value="SEDOLISIN"/>
    <property type="match status" value="1"/>
</dbReference>
<evidence type="ECO:0000256" key="2">
    <source>
        <dbReference type="ARBA" id="ARBA00002451"/>
    </source>
</evidence>
<sequence>MVRSSAVLLALVSLVAAKPLATRRWDDFEVKHAWTEAPKGWKYHGPAPADHVLDMRISLKQDRLEDLITALYEVSDPAHHKYGQHLSKADVEALVAPHSDSVDLVDSWLSEHGVSIADVQRLNGGSWLSIPITVEQASRMMNATYSLYQHEPSNEYVVRTMSYSLPSVLHPHVGVITPTTYFSTMRSMRATSHLQPQVPPIDNDIGLSAKLVDPVSLATVPSSCASTITPTCLRALYNSSTYVPKATDVNKLGVAGYLSEFANDADLQTFFGKFRTDAVGATFQHVQVNGGANNQNDPGVEANLDIQYTEGMSFPTPNIYYSTGGSPPFTPDGNTPTNTNEPYLDWLNFIIAQTTVPQTFTTSYGDDEQTVPLDYATEVCNLFAQLGARGSSIMFSSGDDGVGGGTCLTNDGTNTKRFQPNFPASCPFVTTVGATTRINPEVAVSFSGGGFSNYFAQPSYQTSAVSTFLTKLGSTNSGQFNKTGRAYPDVAAQGEGFQVVVGGRTESVAGTSASSPTFAGVIALLNDFRLSQGKSALGFLNPILYSSGIAGFNDITSGSNPGCGTNGFTAGAGWDPVTGLGTPDFGKLQALIG</sequence>
<evidence type="ECO:0000256" key="1">
    <source>
        <dbReference type="ARBA" id="ARBA00001910"/>
    </source>
</evidence>
<evidence type="ECO:0000256" key="5">
    <source>
        <dbReference type="ARBA" id="ARBA00022525"/>
    </source>
</evidence>
<dbReference type="SMART" id="SM00944">
    <property type="entry name" value="Pro-kuma_activ"/>
    <property type="match status" value="1"/>
</dbReference>
<dbReference type="PROSITE" id="PS00138">
    <property type="entry name" value="SUBTILASE_SER"/>
    <property type="match status" value="1"/>
</dbReference>
<gene>
    <name evidence="18" type="ORF">PHLGIDRAFT_95659</name>
</gene>
<feature type="binding site" evidence="15">
    <location>
        <position position="573"/>
    </location>
    <ligand>
        <name>Ca(2+)</name>
        <dbReference type="ChEBI" id="CHEBI:29108"/>
    </ligand>
</feature>
<feature type="signal peptide" evidence="16">
    <location>
        <begin position="1"/>
        <end position="17"/>
    </location>
</feature>
<dbReference type="CDD" id="cd04056">
    <property type="entry name" value="Peptidases_S53"/>
    <property type="match status" value="1"/>
</dbReference>
<keyword evidence="14" id="KW-0325">Glycoprotein</keyword>
<feature type="domain" description="Peptidase S53" evidence="17">
    <location>
        <begin position="227"/>
        <end position="593"/>
    </location>
</feature>
<keyword evidence="5" id="KW-0964">Secreted</keyword>
<dbReference type="PANTHER" id="PTHR14218">
    <property type="entry name" value="PROTEASE S8 TRIPEPTIDYL PEPTIDASE I CLN2"/>
    <property type="match status" value="1"/>
</dbReference>
<dbReference type="GO" id="GO:0046872">
    <property type="term" value="F:metal ion binding"/>
    <property type="evidence" value="ECO:0007669"/>
    <property type="project" value="UniProtKB-UniRule"/>
</dbReference>
<dbReference type="InterPro" id="IPR000209">
    <property type="entry name" value="Peptidase_S8/S53_dom"/>
</dbReference>
<dbReference type="CDD" id="cd11377">
    <property type="entry name" value="Pro-peptidase_S53"/>
    <property type="match status" value="1"/>
</dbReference>
<keyword evidence="7 15" id="KW-0479">Metal-binding</keyword>
<evidence type="ECO:0000256" key="7">
    <source>
        <dbReference type="ARBA" id="ARBA00022723"/>
    </source>
</evidence>
<dbReference type="FunFam" id="3.40.50.200:FF:000015">
    <property type="entry name" value="Tripeptidyl peptidase A"/>
    <property type="match status" value="1"/>
</dbReference>
<evidence type="ECO:0000256" key="14">
    <source>
        <dbReference type="ARBA" id="ARBA00023180"/>
    </source>
</evidence>
<dbReference type="HOGENOM" id="CLU_013783_3_0_1"/>
<evidence type="ECO:0000313" key="19">
    <source>
        <dbReference type="Proteomes" id="UP000053257"/>
    </source>
</evidence>
<keyword evidence="9 15" id="KW-0378">Hydrolase</keyword>
<feature type="active site" description="Charge relay system" evidence="15">
    <location>
        <position position="301"/>
    </location>
</feature>
<feature type="binding site" evidence="15">
    <location>
        <position position="555"/>
    </location>
    <ligand>
        <name>Ca(2+)</name>
        <dbReference type="ChEBI" id="CHEBI:29108"/>
    </ligand>
</feature>
<dbReference type="Pfam" id="PF00082">
    <property type="entry name" value="Peptidase_S8"/>
    <property type="match status" value="1"/>
</dbReference>
<dbReference type="InterPro" id="IPR023828">
    <property type="entry name" value="Peptidase_S8_Ser-AS"/>
</dbReference>
<keyword evidence="19" id="KW-1185">Reference proteome</keyword>
<dbReference type="SUPFAM" id="SSF52743">
    <property type="entry name" value="Subtilisin-like"/>
    <property type="match status" value="1"/>
</dbReference>
<dbReference type="PANTHER" id="PTHR14218:SF15">
    <property type="entry name" value="TRIPEPTIDYL-PEPTIDASE 1"/>
    <property type="match status" value="1"/>
</dbReference>
<evidence type="ECO:0000256" key="16">
    <source>
        <dbReference type="SAM" id="SignalP"/>
    </source>
</evidence>
<keyword evidence="6 15" id="KW-0645">Protease</keyword>
<comment type="cofactor">
    <cofactor evidence="15">
        <name>Ca(2+)</name>
        <dbReference type="ChEBI" id="CHEBI:29108"/>
    </cofactor>
    <text evidence="15">Binds 1 Ca(2+) ion per subunit.</text>
</comment>
<keyword evidence="11 15" id="KW-0106">Calcium</keyword>
<comment type="catalytic activity">
    <reaction evidence="1">
        <text>Release of an N-terminal tripeptide from a polypeptide.</text>
        <dbReference type="EC" id="3.4.14.10"/>
    </reaction>
</comment>
<dbReference type="GO" id="GO:0008240">
    <property type="term" value="F:tripeptidyl-peptidase activity"/>
    <property type="evidence" value="ECO:0007669"/>
    <property type="project" value="UniProtKB-EC"/>
</dbReference>
<dbReference type="Gene3D" id="3.40.50.200">
    <property type="entry name" value="Peptidase S8/S53 domain"/>
    <property type="match status" value="1"/>
</dbReference>
<keyword evidence="12" id="KW-0843">Virulence</keyword>
<name>A0A0C3NDV0_PHLG1</name>
<feature type="active site" description="Charge relay system" evidence="15">
    <location>
        <position position="305"/>
    </location>
</feature>
<dbReference type="AlphaFoldDB" id="A0A0C3NDV0"/>
<dbReference type="EC" id="3.4.14.10" evidence="4"/>
<reference evidence="18 19" key="1">
    <citation type="journal article" date="2014" name="PLoS Genet.">
        <title>Analysis of the Phlebiopsis gigantea genome, transcriptome and secretome provides insight into its pioneer colonization strategies of wood.</title>
        <authorList>
            <person name="Hori C."/>
            <person name="Ishida T."/>
            <person name="Igarashi K."/>
            <person name="Samejima M."/>
            <person name="Suzuki H."/>
            <person name="Master E."/>
            <person name="Ferreira P."/>
            <person name="Ruiz-Duenas F.J."/>
            <person name="Held B."/>
            <person name="Canessa P."/>
            <person name="Larrondo L.F."/>
            <person name="Schmoll M."/>
            <person name="Druzhinina I.S."/>
            <person name="Kubicek C.P."/>
            <person name="Gaskell J.A."/>
            <person name="Kersten P."/>
            <person name="St John F."/>
            <person name="Glasner J."/>
            <person name="Sabat G."/>
            <person name="Splinter BonDurant S."/>
            <person name="Syed K."/>
            <person name="Yadav J."/>
            <person name="Mgbeahuruike A.C."/>
            <person name="Kovalchuk A."/>
            <person name="Asiegbu F.O."/>
            <person name="Lackner G."/>
            <person name="Hoffmeister D."/>
            <person name="Rencoret J."/>
            <person name="Gutierrez A."/>
            <person name="Sun H."/>
            <person name="Lindquist E."/>
            <person name="Barry K."/>
            <person name="Riley R."/>
            <person name="Grigoriev I.V."/>
            <person name="Henrissat B."/>
            <person name="Kues U."/>
            <person name="Berka R.M."/>
            <person name="Martinez A.T."/>
            <person name="Covert S.F."/>
            <person name="Blanchette R.A."/>
            <person name="Cullen D."/>
        </authorList>
    </citation>
    <scope>NUCLEOTIDE SEQUENCE [LARGE SCALE GENOMIC DNA]</scope>
    <source>
        <strain evidence="18 19">11061_1 CR5-6</strain>
    </source>
</reference>
<feature type="binding site" evidence="15">
    <location>
        <position position="575"/>
    </location>
    <ligand>
        <name>Ca(2+)</name>
        <dbReference type="ChEBI" id="CHEBI:29108"/>
    </ligand>
</feature>
<dbReference type="GO" id="GO:0006508">
    <property type="term" value="P:proteolysis"/>
    <property type="evidence" value="ECO:0007669"/>
    <property type="project" value="UniProtKB-KW"/>
</dbReference>
<dbReference type="GO" id="GO:0004252">
    <property type="term" value="F:serine-type endopeptidase activity"/>
    <property type="evidence" value="ECO:0007669"/>
    <property type="project" value="UniProtKB-UniRule"/>
</dbReference>
<comment type="function">
    <text evidence="2">Secreted tripeptidyl-peptidase which degrades proteins at acidic pHs and is involved in virulence.</text>
</comment>
<dbReference type="STRING" id="745531.A0A0C3NDV0"/>
<evidence type="ECO:0000256" key="13">
    <source>
        <dbReference type="ARBA" id="ARBA00023145"/>
    </source>
</evidence>
<dbReference type="Pfam" id="PF09286">
    <property type="entry name" value="Pro-kuma_activ"/>
    <property type="match status" value="1"/>
</dbReference>
<evidence type="ECO:0000256" key="11">
    <source>
        <dbReference type="ARBA" id="ARBA00022837"/>
    </source>
</evidence>
<evidence type="ECO:0000256" key="3">
    <source>
        <dbReference type="ARBA" id="ARBA00004239"/>
    </source>
</evidence>
<dbReference type="InterPro" id="IPR015366">
    <property type="entry name" value="S53_propep"/>
</dbReference>
<protein>
    <recommendedName>
        <fullName evidence="4">tripeptidyl-peptidase II</fullName>
        <ecNumber evidence="4">3.4.14.10</ecNumber>
    </recommendedName>
</protein>
<dbReference type="InterPro" id="IPR036852">
    <property type="entry name" value="Peptidase_S8/S53_dom_sf"/>
</dbReference>
<dbReference type="Proteomes" id="UP000053257">
    <property type="component" value="Unassembled WGS sequence"/>
</dbReference>
<accession>A0A0C3NDV0</accession>
<dbReference type="InterPro" id="IPR050819">
    <property type="entry name" value="Tripeptidyl-peptidase_I"/>
</dbReference>
<evidence type="ECO:0000256" key="12">
    <source>
        <dbReference type="ARBA" id="ARBA00023026"/>
    </source>
</evidence>
<dbReference type="InterPro" id="IPR030400">
    <property type="entry name" value="Sedolisin_dom"/>
</dbReference>
<evidence type="ECO:0000256" key="15">
    <source>
        <dbReference type="PROSITE-ProRule" id="PRU01032"/>
    </source>
</evidence>
<comment type="subcellular location">
    <subcellularLocation>
        <location evidence="3">Secreted</location>
        <location evidence="3">Extracellular space</location>
    </subcellularLocation>
</comment>
<organism evidence="18 19">
    <name type="scientific">Phlebiopsis gigantea (strain 11061_1 CR5-6)</name>
    <name type="common">White-rot fungus</name>
    <name type="synonym">Peniophora gigantea</name>
    <dbReference type="NCBI Taxonomy" id="745531"/>
    <lineage>
        <taxon>Eukaryota</taxon>
        <taxon>Fungi</taxon>
        <taxon>Dikarya</taxon>
        <taxon>Basidiomycota</taxon>
        <taxon>Agaricomycotina</taxon>
        <taxon>Agaricomycetes</taxon>
        <taxon>Polyporales</taxon>
        <taxon>Phanerochaetaceae</taxon>
        <taxon>Phlebiopsis</taxon>
    </lineage>
</organism>
<evidence type="ECO:0000256" key="8">
    <source>
        <dbReference type="ARBA" id="ARBA00022729"/>
    </source>
</evidence>
<dbReference type="SUPFAM" id="SSF54897">
    <property type="entry name" value="Protease propeptides/inhibitors"/>
    <property type="match status" value="1"/>
</dbReference>
<feature type="chain" id="PRO_5002167514" description="tripeptidyl-peptidase II" evidence="16">
    <location>
        <begin position="18"/>
        <end position="593"/>
    </location>
</feature>
<evidence type="ECO:0000256" key="10">
    <source>
        <dbReference type="ARBA" id="ARBA00022825"/>
    </source>
</evidence>
<proteinExistence type="predicted"/>
<evidence type="ECO:0000259" key="17">
    <source>
        <dbReference type="PROSITE" id="PS51695"/>
    </source>
</evidence>
<keyword evidence="10 15" id="KW-0720">Serine protease</keyword>
<dbReference type="GO" id="GO:0005576">
    <property type="term" value="C:extracellular region"/>
    <property type="evidence" value="ECO:0007669"/>
    <property type="project" value="UniProtKB-SubCell"/>
</dbReference>
<evidence type="ECO:0000256" key="6">
    <source>
        <dbReference type="ARBA" id="ARBA00022670"/>
    </source>
</evidence>
<evidence type="ECO:0000256" key="4">
    <source>
        <dbReference type="ARBA" id="ARBA00012462"/>
    </source>
</evidence>